<dbReference type="InterPro" id="IPR042178">
    <property type="entry name" value="Serpin_sf_1"/>
</dbReference>
<proteinExistence type="inferred from homology"/>
<dbReference type="Gene3D" id="6.20.40.10">
    <property type="match status" value="1"/>
</dbReference>
<dbReference type="Gene3D" id="2.30.39.10">
    <property type="entry name" value="Alpha-1-antitrypsin, domain 1"/>
    <property type="match status" value="2"/>
</dbReference>
<dbReference type="InterPro" id="IPR023795">
    <property type="entry name" value="Serpin_CS"/>
</dbReference>
<dbReference type="AlphaFoldDB" id="A0A978VIA5"/>
<comment type="similarity">
    <text evidence="1 2">Belongs to the serpin family.</text>
</comment>
<evidence type="ECO:0000313" key="4">
    <source>
        <dbReference type="EMBL" id="KAH7532824.1"/>
    </source>
</evidence>
<evidence type="ECO:0000256" key="1">
    <source>
        <dbReference type="ARBA" id="ARBA00009500"/>
    </source>
</evidence>
<comment type="caution">
    <text evidence="4">The sequence shown here is derived from an EMBL/GenBank/DDBJ whole genome shotgun (WGS) entry which is preliminary data.</text>
</comment>
<dbReference type="InterPro" id="IPR036186">
    <property type="entry name" value="Serpin_sf"/>
</dbReference>
<dbReference type="Pfam" id="PF00079">
    <property type="entry name" value="Serpin"/>
    <property type="match status" value="2"/>
</dbReference>
<dbReference type="PANTHER" id="PTHR11461">
    <property type="entry name" value="SERINE PROTEASE INHIBITOR, SERPIN"/>
    <property type="match status" value="1"/>
</dbReference>
<dbReference type="InterPro" id="IPR042185">
    <property type="entry name" value="Serpin_sf_2"/>
</dbReference>
<dbReference type="SMART" id="SM00093">
    <property type="entry name" value="SERPIN"/>
    <property type="match status" value="1"/>
</dbReference>
<evidence type="ECO:0000256" key="2">
    <source>
        <dbReference type="RuleBase" id="RU000411"/>
    </source>
</evidence>
<dbReference type="Proteomes" id="UP000813462">
    <property type="component" value="Unassembled WGS sequence"/>
</dbReference>
<accession>A0A978VIA5</accession>
<dbReference type="Gene3D" id="3.30.497.10">
    <property type="entry name" value="Antithrombin, subunit I, domain 2"/>
    <property type="match status" value="2"/>
</dbReference>
<feature type="domain" description="Serpin" evidence="3">
    <location>
        <begin position="22"/>
        <end position="303"/>
    </location>
</feature>
<name>A0A978VIA5_ZIZJJ</name>
<evidence type="ECO:0000259" key="3">
    <source>
        <dbReference type="SMART" id="SM00093"/>
    </source>
</evidence>
<dbReference type="EMBL" id="JAEACU010000004">
    <property type="protein sequence ID" value="KAH7532824.1"/>
    <property type="molecule type" value="Genomic_DNA"/>
</dbReference>
<organism evidence="4 5">
    <name type="scientific">Ziziphus jujuba var. spinosa</name>
    <dbReference type="NCBI Taxonomy" id="714518"/>
    <lineage>
        <taxon>Eukaryota</taxon>
        <taxon>Viridiplantae</taxon>
        <taxon>Streptophyta</taxon>
        <taxon>Embryophyta</taxon>
        <taxon>Tracheophyta</taxon>
        <taxon>Spermatophyta</taxon>
        <taxon>Magnoliopsida</taxon>
        <taxon>eudicotyledons</taxon>
        <taxon>Gunneridae</taxon>
        <taxon>Pentapetalae</taxon>
        <taxon>rosids</taxon>
        <taxon>fabids</taxon>
        <taxon>Rosales</taxon>
        <taxon>Rhamnaceae</taxon>
        <taxon>Paliureae</taxon>
        <taxon>Ziziphus</taxon>
    </lineage>
</organism>
<gene>
    <name evidence="4" type="ORF">FEM48_Zijuj04G0063400</name>
</gene>
<dbReference type="InterPro" id="IPR000215">
    <property type="entry name" value="Serpin_fam"/>
</dbReference>
<sequence>MKEMGLKLPFEAGELTEMIYCISLYIKVNEEGTEAAASTAVRGSKGQTLQQLLYFLGSTSVGDLNLLSSKVINLASPAENVAGSYNAELKSVEFVTKAEEVVKQVNSWAEAATKRLIKDLLPTGSLKSDTALVLPNALYFKGAWDQKFDPSSTQLRDFHLLNGQTLQVPFMTTNRYMRHLYGLFDGYKDLPAFWIPKFKFSFELEASKSMKEMGLKLPFEARELTEMVDGPNSDRLYVSDTFHKSHIEVNEEGTETAASTAAAFRFVCATFPTPSFVADHPFMFMIREEIHGMVFFVGAVLNPLLDV</sequence>
<reference evidence="4" key="1">
    <citation type="journal article" date="2021" name="Front. Plant Sci.">
        <title>Chromosome-Scale Genome Assembly for Chinese Sour Jujube and Insights Into Its Genome Evolution and Domestication Signature.</title>
        <authorList>
            <person name="Shen L.-Y."/>
            <person name="Luo H."/>
            <person name="Wang X.-L."/>
            <person name="Wang X.-M."/>
            <person name="Qiu X.-J."/>
            <person name="Liu H."/>
            <person name="Zhou S.-S."/>
            <person name="Jia K.-H."/>
            <person name="Nie S."/>
            <person name="Bao Y.-T."/>
            <person name="Zhang R.-G."/>
            <person name="Yun Q.-Z."/>
            <person name="Chai Y.-H."/>
            <person name="Lu J.-Y."/>
            <person name="Li Y."/>
            <person name="Zhao S.-W."/>
            <person name="Mao J.-F."/>
            <person name="Jia S.-G."/>
            <person name="Mao Y.-M."/>
        </authorList>
    </citation>
    <scope>NUCLEOTIDE SEQUENCE</scope>
    <source>
        <strain evidence="4">AT0</strain>
        <tissue evidence="4">Leaf</tissue>
    </source>
</reference>
<dbReference type="PROSITE" id="PS00284">
    <property type="entry name" value="SERPIN"/>
    <property type="match status" value="1"/>
</dbReference>
<dbReference type="InterPro" id="IPR023796">
    <property type="entry name" value="Serpin_dom"/>
</dbReference>
<evidence type="ECO:0000313" key="5">
    <source>
        <dbReference type="Proteomes" id="UP000813462"/>
    </source>
</evidence>
<dbReference type="GO" id="GO:0005615">
    <property type="term" value="C:extracellular space"/>
    <property type="evidence" value="ECO:0007669"/>
    <property type="project" value="InterPro"/>
</dbReference>
<dbReference type="PANTHER" id="PTHR11461:SF340">
    <property type="entry name" value="SERPIN DOMAIN-CONTAINING PROTEIN"/>
    <property type="match status" value="1"/>
</dbReference>
<protein>
    <recommendedName>
        <fullName evidence="3">Serpin domain-containing protein</fullName>
    </recommendedName>
</protein>
<dbReference type="GO" id="GO:0004867">
    <property type="term" value="F:serine-type endopeptidase inhibitor activity"/>
    <property type="evidence" value="ECO:0007669"/>
    <property type="project" value="InterPro"/>
</dbReference>
<dbReference type="SUPFAM" id="SSF56574">
    <property type="entry name" value="Serpins"/>
    <property type="match status" value="1"/>
</dbReference>